<accession>A0A9P4LTJ1</accession>
<evidence type="ECO:0000313" key="2">
    <source>
        <dbReference type="Proteomes" id="UP000799776"/>
    </source>
</evidence>
<keyword evidence="2" id="KW-1185">Reference proteome</keyword>
<reference evidence="1" key="1">
    <citation type="journal article" date="2020" name="Stud. Mycol.">
        <title>101 Dothideomycetes genomes: a test case for predicting lifestyles and emergence of pathogens.</title>
        <authorList>
            <person name="Haridas S."/>
            <person name="Albert R."/>
            <person name="Binder M."/>
            <person name="Bloem J."/>
            <person name="Labutti K."/>
            <person name="Salamov A."/>
            <person name="Andreopoulos B."/>
            <person name="Baker S."/>
            <person name="Barry K."/>
            <person name="Bills G."/>
            <person name="Bluhm B."/>
            <person name="Cannon C."/>
            <person name="Castanera R."/>
            <person name="Culley D."/>
            <person name="Daum C."/>
            <person name="Ezra D."/>
            <person name="Gonzalez J."/>
            <person name="Henrissat B."/>
            <person name="Kuo A."/>
            <person name="Liang C."/>
            <person name="Lipzen A."/>
            <person name="Lutzoni F."/>
            <person name="Magnuson J."/>
            <person name="Mondo S."/>
            <person name="Nolan M."/>
            <person name="Ohm R."/>
            <person name="Pangilinan J."/>
            <person name="Park H.-J."/>
            <person name="Ramirez L."/>
            <person name="Alfaro M."/>
            <person name="Sun H."/>
            <person name="Tritt A."/>
            <person name="Yoshinaga Y."/>
            <person name="Zwiers L.-H."/>
            <person name="Turgeon B."/>
            <person name="Goodwin S."/>
            <person name="Spatafora J."/>
            <person name="Crous P."/>
            <person name="Grigoriev I."/>
        </authorList>
    </citation>
    <scope>NUCLEOTIDE SEQUENCE</scope>
    <source>
        <strain evidence="1">CBS 121410</strain>
    </source>
</reference>
<gene>
    <name evidence="1" type="ORF">K490DRAFT_60129</name>
</gene>
<comment type="caution">
    <text evidence="1">The sequence shown here is derived from an EMBL/GenBank/DDBJ whole genome shotgun (WGS) entry which is preliminary data.</text>
</comment>
<dbReference type="EMBL" id="ML978755">
    <property type="protein sequence ID" value="KAF2083837.1"/>
    <property type="molecule type" value="Genomic_DNA"/>
</dbReference>
<name>A0A9P4LTJ1_9PEZI</name>
<organism evidence="1 2">
    <name type="scientific">Saccharata proteae CBS 121410</name>
    <dbReference type="NCBI Taxonomy" id="1314787"/>
    <lineage>
        <taxon>Eukaryota</taxon>
        <taxon>Fungi</taxon>
        <taxon>Dikarya</taxon>
        <taxon>Ascomycota</taxon>
        <taxon>Pezizomycotina</taxon>
        <taxon>Dothideomycetes</taxon>
        <taxon>Dothideomycetes incertae sedis</taxon>
        <taxon>Botryosphaeriales</taxon>
        <taxon>Saccharataceae</taxon>
        <taxon>Saccharata</taxon>
    </lineage>
</organism>
<protein>
    <submittedName>
        <fullName evidence="1">Uncharacterized protein</fullName>
    </submittedName>
</protein>
<dbReference type="Proteomes" id="UP000799776">
    <property type="component" value="Unassembled WGS sequence"/>
</dbReference>
<proteinExistence type="predicted"/>
<evidence type="ECO:0000313" key="1">
    <source>
        <dbReference type="EMBL" id="KAF2083837.1"/>
    </source>
</evidence>
<dbReference type="AlphaFoldDB" id="A0A9P4LTJ1"/>
<sequence length="146" mass="15884">MMLLLLLLLLLWRLLMLVLVLVMLLLAAVAAAVVVCVAATLGEGASDKEIAAPSFVACWANSALALPRSCSYGVVLMKSRRSALEERGVEVATAMRLDDGLGKAAHAIGGHFFRFLYFHLHRAGRRAGSHQMPMPNDDCRLQWLSP</sequence>